<dbReference type="AlphaFoldDB" id="A0AAP0RF38"/>
<evidence type="ECO:0000256" key="1">
    <source>
        <dbReference type="SAM" id="MobiDB-lite"/>
    </source>
</evidence>
<feature type="compositionally biased region" description="Polar residues" evidence="1">
    <location>
        <begin position="225"/>
        <end position="235"/>
    </location>
</feature>
<name>A0AAP0RF38_LIQFO</name>
<feature type="region of interest" description="Disordered" evidence="1">
    <location>
        <begin position="47"/>
        <end position="105"/>
    </location>
</feature>
<organism evidence="2 3">
    <name type="scientific">Liquidambar formosana</name>
    <name type="common">Formosan gum</name>
    <dbReference type="NCBI Taxonomy" id="63359"/>
    <lineage>
        <taxon>Eukaryota</taxon>
        <taxon>Viridiplantae</taxon>
        <taxon>Streptophyta</taxon>
        <taxon>Embryophyta</taxon>
        <taxon>Tracheophyta</taxon>
        <taxon>Spermatophyta</taxon>
        <taxon>Magnoliopsida</taxon>
        <taxon>eudicotyledons</taxon>
        <taxon>Gunneridae</taxon>
        <taxon>Pentapetalae</taxon>
        <taxon>Saxifragales</taxon>
        <taxon>Altingiaceae</taxon>
        <taxon>Liquidambar</taxon>
    </lineage>
</organism>
<accession>A0AAP0RF38</accession>
<feature type="compositionally biased region" description="Basic and acidic residues" evidence="1">
    <location>
        <begin position="51"/>
        <end position="65"/>
    </location>
</feature>
<evidence type="ECO:0000313" key="2">
    <source>
        <dbReference type="EMBL" id="KAK9276694.1"/>
    </source>
</evidence>
<reference evidence="2 3" key="1">
    <citation type="journal article" date="2024" name="Plant J.">
        <title>Genome sequences and population genomics reveal climatic adaptation and genomic divergence between two closely related sweetgum species.</title>
        <authorList>
            <person name="Xu W.Q."/>
            <person name="Ren C.Q."/>
            <person name="Zhang X.Y."/>
            <person name="Comes H.P."/>
            <person name="Liu X.H."/>
            <person name="Li Y.G."/>
            <person name="Kettle C.J."/>
            <person name="Jalonen R."/>
            <person name="Gaisberger H."/>
            <person name="Ma Y.Z."/>
            <person name="Qiu Y.X."/>
        </authorList>
    </citation>
    <scope>NUCLEOTIDE SEQUENCE [LARGE SCALE GENOMIC DNA]</scope>
    <source>
        <strain evidence="2">Hangzhou</strain>
    </source>
</reference>
<dbReference type="InterPro" id="IPR012442">
    <property type="entry name" value="DUF1645_plant"/>
</dbReference>
<comment type="caution">
    <text evidence="2">The sequence shown here is derived from an EMBL/GenBank/DDBJ whole genome shotgun (WGS) entry which is preliminary data.</text>
</comment>
<keyword evidence="3" id="KW-1185">Reference proteome</keyword>
<dbReference type="PANTHER" id="PTHR33095">
    <property type="entry name" value="OS07G0619500 PROTEIN"/>
    <property type="match status" value="1"/>
</dbReference>
<sequence>MWPSMQAMPALSISPSFNTFSSEEYAEISAKLSEDFGGKLNFNFAGTQTEKILDEESSKDEKPPEAQDQAEGGEEEEEEDDDDDDEDYEFSFVSADPDAPPINAEDIFQNGQIRPMFPIFNRDLLFAGGYDGDSKSSYDTTYLRSPLRKLFVEEGDHPSTSSESDELGGVPDGTYCAWSGKVVEASSAVCEKSNSTGFSKRWRFRDLVKRSNSDGRDAFVFLNPTPMSKNPNQRNENVEKTEKIEKSAKEERGEVSTERRSSNEVKVISGKVKKKGVKGETASSAHEMHYVRNRALKEVNRRRSYLPYRQDLVGFFTNVNGLSRNVHPF</sequence>
<feature type="compositionally biased region" description="Acidic residues" evidence="1">
    <location>
        <begin position="71"/>
        <end position="89"/>
    </location>
</feature>
<evidence type="ECO:0000313" key="3">
    <source>
        <dbReference type="Proteomes" id="UP001415857"/>
    </source>
</evidence>
<gene>
    <name evidence="2" type="ORF">L1049_006230</name>
</gene>
<dbReference type="Proteomes" id="UP001415857">
    <property type="component" value="Unassembled WGS sequence"/>
</dbReference>
<feature type="region of interest" description="Disordered" evidence="1">
    <location>
        <begin position="218"/>
        <end position="284"/>
    </location>
</feature>
<dbReference type="EMBL" id="JBBPBK010000010">
    <property type="protein sequence ID" value="KAK9276694.1"/>
    <property type="molecule type" value="Genomic_DNA"/>
</dbReference>
<proteinExistence type="predicted"/>
<dbReference type="PANTHER" id="PTHR33095:SF114">
    <property type="entry name" value="DUF1645 FAMILY PROTEIN"/>
    <property type="match status" value="1"/>
</dbReference>
<dbReference type="Pfam" id="PF07816">
    <property type="entry name" value="DUF1645"/>
    <property type="match status" value="1"/>
</dbReference>
<protein>
    <submittedName>
        <fullName evidence="2">Uncharacterized protein</fullName>
    </submittedName>
</protein>
<feature type="compositionally biased region" description="Basic and acidic residues" evidence="1">
    <location>
        <begin position="236"/>
        <end position="263"/>
    </location>
</feature>